<accession>A0A6A6NZZ7</accession>
<evidence type="ECO:0000313" key="4">
    <source>
        <dbReference type="Proteomes" id="UP000799766"/>
    </source>
</evidence>
<feature type="domain" description="25S rRNA (uridine-N(3))-methyltransferase BMT5-like" evidence="2">
    <location>
        <begin position="111"/>
        <end position="301"/>
    </location>
</feature>
<dbReference type="EMBL" id="MU001681">
    <property type="protein sequence ID" value="KAF2457276.1"/>
    <property type="molecule type" value="Genomic_DNA"/>
</dbReference>
<feature type="compositionally biased region" description="Basic and acidic residues" evidence="1">
    <location>
        <begin position="329"/>
        <end position="341"/>
    </location>
</feature>
<evidence type="ECO:0000313" key="3">
    <source>
        <dbReference type="EMBL" id="KAF2457276.1"/>
    </source>
</evidence>
<reference evidence="3" key="1">
    <citation type="journal article" date="2020" name="Stud. Mycol.">
        <title>101 Dothideomycetes genomes: a test case for predicting lifestyles and emergence of pathogens.</title>
        <authorList>
            <person name="Haridas S."/>
            <person name="Albert R."/>
            <person name="Binder M."/>
            <person name="Bloem J."/>
            <person name="Labutti K."/>
            <person name="Salamov A."/>
            <person name="Andreopoulos B."/>
            <person name="Baker S."/>
            <person name="Barry K."/>
            <person name="Bills G."/>
            <person name="Bluhm B."/>
            <person name="Cannon C."/>
            <person name="Castanera R."/>
            <person name="Culley D."/>
            <person name="Daum C."/>
            <person name="Ezra D."/>
            <person name="Gonzalez J."/>
            <person name="Henrissat B."/>
            <person name="Kuo A."/>
            <person name="Liang C."/>
            <person name="Lipzen A."/>
            <person name="Lutzoni F."/>
            <person name="Magnuson J."/>
            <person name="Mondo S."/>
            <person name="Nolan M."/>
            <person name="Ohm R."/>
            <person name="Pangilinan J."/>
            <person name="Park H.-J."/>
            <person name="Ramirez L."/>
            <person name="Alfaro M."/>
            <person name="Sun H."/>
            <person name="Tritt A."/>
            <person name="Yoshinaga Y."/>
            <person name="Zwiers L.-H."/>
            <person name="Turgeon B."/>
            <person name="Goodwin S."/>
            <person name="Spatafora J."/>
            <person name="Crous P."/>
            <person name="Grigoriev I."/>
        </authorList>
    </citation>
    <scope>NUCLEOTIDE SEQUENCE</scope>
    <source>
        <strain evidence="3">ATCC 16933</strain>
    </source>
</reference>
<dbReference type="PANTHER" id="PTHR11538:SF26">
    <property type="entry name" value="FERREDOXIN-FOLD ANTICODON-BINDING DOMAIN-CONTAINING PROTEIN 1"/>
    <property type="match status" value="1"/>
</dbReference>
<dbReference type="PANTHER" id="PTHR11538">
    <property type="entry name" value="PHENYLALANYL-TRNA SYNTHETASE"/>
    <property type="match status" value="1"/>
</dbReference>
<name>A0A6A6NZZ7_9PEZI</name>
<dbReference type="Pfam" id="PF10354">
    <property type="entry name" value="BMT5-like"/>
    <property type="match status" value="1"/>
</dbReference>
<dbReference type="GO" id="GO:0070475">
    <property type="term" value="P:rRNA base methylation"/>
    <property type="evidence" value="ECO:0007669"/>
    <property type="project" value="InterPro"/>
</dbReference>
<dbReference type="Proteomes" id="UP000799766">
    <property type="component" value="Unassembled WGS sequence"/>
</dbReference>
<feature type="compositionally biased region" description="Acidic residues" evidence="1">
    <location>
        <begin position="344"/>
        <end position="358"/>
    </location>
</feature>
<feature type="region of interest" description="Disordered" evidence="1">
    <location>
        <begin position="306"/>
        <end position="405"/>
    </location>
</feature>
<evidence type="ECO:0000259" key="2">
    <source>
        <dbReference type="Pfam" id="PF10354"/>
    </source>
</evidence>
<sequence length="405" mass="43784">MGKAKRRRNAEEAKAKAKKAAGLGPHGKSRLLGDGARVGKHVPAAASGNAKVSRPVQGKKNQGTTKGQCRGNAAPRHNGDAKPWESNDDDDYERLQLGAHPIPFDPYKKVLLVGEGDFSFALSLVRHHGLSSLLSTSHDTLPTLQAKYAPQIGGTLSGLRSALGPSSLLHGIDARRLPSYKPLRAAAPFHRIAFNFPHLGGRAPGAAARAATDVNYQVRRHQALLVDFLAGARRLVEADRSGEAEAGVLGPARGGRVLVTLFEGEPYGLWNVRDLARSVGLKVVGSERFEAGWYEGYRHARTMGNVRRKERGRGGGEEKGSGDEEEREETGAKDEHVREAGESGNDESAEEEDEDVEDDSRPGWHGEKRPARTYYFANVDSTSAPQGQPKAKKRRRGDDTSSDSD</sequence>
<organism evidence="3 4">
    <name type="scientific">Lineolata rhizophorae</name>
    <dbReference type="NCBI Taxonomy" id="578093"/>
    <lineage>
        <taxon>Eukaryota</taxon>
        <taxon>Fungi</taxon>
        <taxon>Dikarya</taxon>
        <taxon>Ascomycota</taxon>
        <taxon>Pezizomycotina</taxon>
        <taxon>Dothideomycetes</taxon>
        <taxon>Dothideomycetes incertae sedis</taxon>
        <taxon>Lineolatales</taxon>
        <taxon>Lineolataceae</taxon>
        <taxon>Lineolata</taxon>
    </lineage>
</organism>
<dbReference type="AlphaFoldDB" id="A0A6A6NZZ7"/>
<keyword evidence="4" id="KW-1185">Reference proteome</keyword>
<proteinExistence type="predicted"/>
<feature type="region of interest" description="Disordered" evidence="1">
    <location>
        <begin position="1"/>
        <end position="91"/>
    </location>
</feature>
<feature type="compositionally biased region" description="Basic and acidic residues" evidence="1">
    <location>
        <begin position="359"/>
        <end position="370"/>
    </location>
</feature>
<protein>
    <recommendedName>
        <fullName evidence="2">25S rRNA (uridine-N(3))-methyltransferase BMT5-like domain-containing protein</fullName>
    </recommendedName>
</protein>
<feature type="compositionally biased region" description="Basic and acidic residues" evidence="1">
    <location>
        <begin position="312"/>
        <end position="322"/>
    </location>
</feature>
<dbReference type="GO" id="GO:0005737">
    <property type="term" value="C:cytoplasm"/>
    <property type="evidence" value="ECO:0007669"/>
    <property type="project" value="TreeGrafter"/>
</dbReference>
<evidence type="ECO:0000256" key="1">
    <source>
        <dbReference type="SAM" id="MobiDB-lite"/>
    </source>
</evidence>
<dbReference type="OrthoDB" id="273345at2759"/>
<dbReference type="GO" id="GO:0070042">
    <property type="term" value="F:rRNA (uridine-N3-)-methyltransferase activity"/>
    <property type="evidence" value="ECO:0007669"/>
    <property type="project" value="InterPro"/>
</dbReference>
<gene>
    <name evidence="3" type="ORF">BDY21DRAFT_392520</name>
</gene>
<dbReference type="InterPro" id="IPR019446">
    <property type="entry name" value="BMT5-like"/>
</dbReference>